<protein>
    <recommendedName>
        <fullName evidence="2">DUF7136 domain-containing protein</fullName>
    </recommendedName>
</protein>
<organism evidence="3 4">
    <name type="scientific">Aspergillus granulosus</name>
    <dbReference type="NCBI Taxonomy" id="176169"/>
    <lineage>
        <taxon>Eukaryota</taxon>
        <taxon>Fungi</taxon>
        <taxon>Dikarya</taxon>
        <taxon>Ascomycota</taxon>
        <taxon>Pezizomycotina</taxon>
        <taxon>Eurotiomycetes</taxon>
        <taxon>Eurotiomycetidae</taxon>
        <taxon>Eurotiales</taxon>
        <taxon>Aspergillaceae</taxon>
        <taxon>Aspergillus</taxon>
        <taxon>Aspergillus subgen. Nidulantes</taxon>
    </lineage>
</organism>
<sequence>MRFSAVTSLLAASMGVVSAVSVVEVDLVFPRNDTYAPTKDFPIMFAFQNSKKAELLNPRVSYIITNWDNFDDSWPGSSVSHDLASANWSIADPYLSYRWYDGSKPGRWWLSWRVTWQSCNPEGLASGLSSEALSQNSFSGSRMFTITNSTGSPDKMVDLIAATRNTSCLGDLNAVAINVTDETMSSAGSYNWGGHNTCAVTTNSTTTTPAYTVNPCGVSLSSEMAASVSADLTALKCLDPNHPDDLVCPKDDESTAQRPIILALSGLLATAGASAFLAMRSWSLV</sequence>
<comment type="caution">
    <text evidence="3">The sequence shown here is derived from an EMBL/GenBank/DDBJ whole genome shotgun (WGS) entry which is preliminary data.</text>
</comment>
<evidence type="ECO:0000259" key="2">
    <source>
        <dbReference type="Pfam" id="PF23584"/>
    </source>
</evidence>
<keyword evidence="1" id="KW-0732">Signal</keyword>
<proteinExistence type="predicted"/>
<dbReference type="InterPro" id="IPR055560">
    <property type="entry name" value="DUF7136"/>
</dbReference>
<keyword evidence="4" id="KW-1185">Reference proteome</keyword>
<dbReference type="Pfam" id="PF23584">
    <property type="entry name" value="DUF7136"/>
    <property type="match status" value="1"/>
</dbReference>
<feature type="signal peptide" evidence="1">
    <location>
        <begin position="1"/>
        <end position="19"/>
    </location>
</feature>
<gene>
    <name evidence="3" type="ORF">BJX63DRAFT_388232</name>
</gene>
<dbReference type="Proteomes" id="UP001610334">
    <property type="component" value="Unassembled WGS sequence"/>
</dbReference>
<evidence type="ECO:0000256" key="1">
    <source>
        <dbReference type="SAM" id="SignalP"/>
    </source>
</evidence>
<name>A0ABR4HKT1_9EURO</name>
<feature type="domain" description="DUF7136" evidence="2">
    <location>
        <begin position="20"/>
        <end position="244"/>
    </location>
</feature>
<dbReference type="EMBL" id="JBFXLT010000024">
    <property type="protein sequence ID" value="KAL2816079.1"/>
    <property type="molecule type" value="Genomic_DNA"/>
</dbReference>
<evidence type="ECO:0000313" key="4">
    <source>
        <dbReference type="Proteomes" id="UP001610334"/>
    </source>
</evidence>
<accession>A0ABR4HKT1</accession>
<feature type="chain" id="PRO_5046893657" description="DUF7136 domain-containing protein" evidence="1">
    <location>
        <begin position="20"/>
        <end position="285"/>
    </location>
</feature>
<evidence type="ECO:0000313" key="3">
    <source>
        <dbReference type="EMBL" id="KAL2816079.1"/>
    </source>
</evidence>
<reference evidence="3 4" key="1">
    <citation type="submission" date="2024-07" db="EMBL/GenBank/DDBJ databases">
        <title>Section-level genome sequencing and comparative genomics of Aspergillus sections Usti and Cavernicolus.</title>
        <authorList>
            <consortium name="Lawrence Berkeley National Laboratory"/>
            <person name="Nybo J.L."/>
            <person name="Vesth T.C."/>
            <person name="Theobald S."/>
            <person name="Frisvad J.C."/>
            <person name="Larsen T.O."/>
            <person name="Kjaerboelling I."/>
            <person name="Rothschild-Mancinelli K."/>
            <person name="Lyhne E.K."/>
            <person name="Kogle M.E."/>
            <person name="Barry K."/>
            <person name="Clum A."/>
            <person name="Na H."/>
            <person name="Ledsgaard L."/>
            <person name="Lin J."/>
            <person name="Lipzen A."/>
            <person name="Kuo A."/>
            <person name="Riley R."/>
            <person name="Mondo S."/>
            <person name="Labutti K."/>
            <person name="Haridas S."/>
            <person name="Pangalinan J."/>
            <person name="Salamov A.A."/>
            <person name="Simmons B.A."/>
            <person name="Magnuson J.K."/>
            <person name="Chen J."/>
            <person name="Drula E."/>
            <person name="Henrissat B."/>
            <person name="Wiebenga A."/>
            <person name="Lubbers R.J."/>
            <person name="Gomes A.C."/>
            <person name="Makela M.R."/>
            <person name="Stajich J."/>
            <person name="Grigoriev I.V."/>
            <person name="Mortensen U.H."/>
            <person name="De Vries R.P."/>
            <person name="Baker S.E."/>
            <person name="Andersen M.R."/>
        </authorList>
    </citation>
    <scope>NUCLEOTIDE SEQUENCE [LARGE SCALE GENOMIC DNA]</scope>
    <source>
        <strain evidence="3 4">CBS 588.65</strain>
    </source>
</reference>